<dbReference type="KEGG" id="nja:NSJP_3294"/>
<organism evidence="1 2">
    <name type="scientific">Nitrospira japonica</name>
    <dbReference type="NCBI Taxonomy" id="1325564"/>
    <lineage>
        <taxon>Bacteria</taxon>
        <taxon>Pseudomonadati</taxon>
        <taxon>Nitrospirota</taxon>
        <taxon>Nitrospiria</taxon>
        <taxon>Nitrospirales</taxon>
        <taxon>Nitrospiraceae</taxon>
        <taxon>Nitrospira</taxon>
    </lineage>
</organism>
<protein>
    <submittedName>
        <fullName evidence="1">Uncharacterized protein</fullName>
    </submittedName>
</protein>
<dbReference type="EMBL" id="LT828648">
    <property type="protein sequence ID" value="SLM49461.1"/>
    <property type="molecule type" value="Genomic_DNA"/>
</dbReference>
<evidence type="ECO:0000313" key="1">
    <source>
        <dbReference type="EMBL" id="SLM49461.1"/>
    </source>
</evidence>
<evidence type="ECO:0000313" key="2">
    <source>
        <dbReference type="Proteomes" id="UP000192042"/>
    </source>
</evidence>
<gene>
    <name evidence="1" type="ORF">NSJP_3294</name>
</gene>
<keyword evidence="2" id="KW-1185">Reference proteome</keyword>
<reference evidence="1 2" key="1">
    <citation type="submission" date="2017-03" db="EMBL/GenBank/DDBJ databases">
        <authorList>
            <person name="Afonso C.L."/>
            <person name="Miller P.J."/>
            <person name="Scott M.A."/>
            <person name="Spackman E."/>
            <person name="Goraichik I."/>
            <person name="Dimitrov K.M."/>
            <person name="Suarez D.L."/>
            <person name="Swayne D.E."/>
        </authorList>
    </citation>
    <scope>NUCLEOTIDE SEQUENCE [LARGE SCALE GENOMIC DNA]</scope>
    <source>
        <strain evidence="1">Genome sequencing of Nitrospira japonica strain NJ11</strain>
    </source>
</reference>
<dbReference type="Proteomes" id="UP000192042">
    <property type="component" value="Chromosome I"/>
</dbReference>
<proteinExistence type="predicted"/>
<name>A0A1W1I950_9BACT</name>
<dbReference type="AlphaFoldDB" id="A0A1W1I950"/>
<sequence length="67" mass="7879">MRRGVALPIKKEIQDFIIATEQLYRHLSDARTLTCHEAEILRCCLEELSVIKYRRSPHDGQTVLHFE</sequence>
<accession>A0A1W1I950</accession>